<protein>
    <submittedName>
        <fullName evidence="1">Uncharacterized protein</fullName>
    </submittedName>
</protein>
<dbReference type="EMBL" id="JALLAZ020001606">
    <property type="protein sequence ID" value="KAL3771310.1"/>
    <property type="molecule type" value="Genomic_DNA"/>
</dbReference>
<reference evidence="1 2" key="1">
    <citation type="submission" date="2024-10" db="EMBL/GenBank/DDBJ databases">
        <title>Updated reference genomes for cyclostephanoid diatoms.</title>
        <authorList>
            <person name="Roberts W.R."/>
            <person name="Alverson A.J."/>
        </authorList>
    </citation>
    <scope>NUCLEOTIDE SEQUENCE [LARGE SCALE GENOMIC DNA]</scope>
    <source>
        <strain evidence="1 2">AJA276-08</strain>
    </source>
</reference>
<evidence type="ECO:0000313" key="1">
    <source>
        <dbReference type="EMBL" id="KAL3771310.1"/>
    </source>
</evidence>
<sequence length="122" mass="13437">MLNDTAAKPSDQVPAHSFELSNIYAHIVKTNNTQADLEAQYTQANLEAQYTQANLKADAHADIKANSQADIETHFKANAQANIETHFTQADLKANNTQANIQTFTQAQGSIKICCIYHAYDP</sequence>
<accession>A0ABD3N5H0</accession>
<gene>
    <name evidence="1" type="ORF">ACHAW5_001664</name>
</gene>
<dbReference type="AlphaFoldDB" id="A0ABD3N5H0"/>
<proteinExistence type="predicted"/>
<dbReference type="Proteomes" id="UP001530315">
    <property type="component" value="Unassembled WGS sequence"/>
</dbReference>
<evidence type="ECO:0000313" key="2">
    <source>
        <dbReference type="Proteomes" id="UP001530315"/>
    </source>
</evidence>
<name>A0ABD3N5H0_9STRA</name>
<comment type="caution">
    <text evidence="1">The sequence shown here is derived from an EMBL/GenBank/DDBJ whole genome shotgun (WGS) entry which is preliminary data.</text>
</comment>
<keyword evidence="2" id="KW-1185">Reference proteome</keyword>
<organism evidence="1 2">
    <name type="scientific">Stephanodiscus triporus</name>
    <dbReference type="NCBI Taxonomy" id="2934178"/>
    <lineage>
        <taxon>Eukaryota</taxon>
        <taxon>Sar</taxon>
        <taxon>Stramenopiles</taxon>
        <taxon>Ochrophyta</taxon>
        <taxon>Bacillariophyta</taxon>
        <taxon>Coscinodiscophyceae</taxon>
        <taxon>Thalassiosirophycidae</taxon>
        <taxon>Stephanodiscales</taxon>
        <taxon>Stephanodiscaceae</taxon>
        <taxon>Stephanodiscus</taxon>
    </lineage>
</organism>